<protein>
    <submittedName>
        <fullName evidence="1">Uncharacterized protein</fullName>
    </submittedName>
</protein>
<dbReference type="Pfam" id="PF26099">
    <property type="entry name" value="DUF8034"/>
    <property type="match status" value="1"/>
</dbReference>
<proteinExistence type="predicted"/>
<dbReference type="AlphaFoldDB" id="A0A6B8RGG1"/>
<dbReference type="EMBL" id="CP034235">
    <property type="protein sequence ID" value="QGQ95027.1"/>
    <property type="molecule type" value="Genomic_DNA"/>
</dbReference>
<sequence>MKQIKVDLPFFDPPEWALLERQLIDLMNEAVDPLVERYIHPDGRIKWPTTDNHTGIDALDDTYESFFNWPLFYVIGGHEKFRELSLKEFDAITKQFASYDSGTGHKMVEKEYEQGYDWFHQGEGYTFFYHMALMDPSHEVNKNRAIRYAGFFLNEDPEAINFDKEHNIIPYPHSGSKGATDRNFKQHFVRWSYSDWMKYYGLHFQDIEGVSKLEDLKDDENARRMGEAIVERMSRGDVPLNLLATSMVVNAYLHTGDSKYKVWLKAYVDAWIKRTQENNGIVPDNIGLNGIVGEHNGGKWYGGWYGWTWPHGWLSIGQGVSVAAENALLLERNTDYMEFLRSQIVALDALAVESEGTRFVPYKYGDDGWYGYEMQFENVLYEDNSRAAAFKKENKNVLRKEGWFEFQPMEACYPTHLWYMSMENSDKSLLKKLRNYADPDWEQIRYLRAKDQGGHEYAWVSYLEGNYPSYPTEILKFNLSQVYHRLDFMKTDTENPAQYKDDYLQIRNPITLEGLLQLTLGAPSPLYNGGHLMARLRYYDADNKRPGLPPDVASLVEELENERTVVRLVNLHPTKSRRVILQAGAFGEHQFTCVQYTVRGAANEKDSLELGGSTTMEKLPSGFQQPAVSIQTQQIDGKWLLVELEPGCHSTLDLATRRFANDPSYDEPWAELH</sequence>
<dbReference type="Proteomes" id="UP000426246">
    <property type="component" value="Chromosome"/>
</dbReference>
<organism evidence="1 2">
    <name type="scientific">Paenibacillus psychroresistens</name>
    <dbReference type="NCBI Taxonomy" id="1778678"/>
    <lineage>
        <taxon>Bacteria</taxon>
        <taxon>Bacillati</taxon>
        <taxon>Bacillota</taxon>
        <taxon>Bacilli</taxon>
        <taxon>Bacillales</taxon>
        <taxon>Paenibacillaceae</taxon>
        <taxon>Paenibacillus</taxon>
    </lineage>
</organism>
<keyword evidence="2" id="KW-1185">Reference proteome</keyword>
<dbReference type="KEGG" id="ppsc:EHS13_09080"/>
<dbReference type="InterPro" id="IPR058347">
    <property type="entry name" value="DUF8034"/>
</dbReference>
<dbReference type="RefSeq" id="WP_155700042.1">
    <property type="nucleotide sequence ID" value="NZ_CP034235.1"/>
</dbReference>
<gene>
    <name evidence="1" type="ORF">EHS13_09080</name>
</gene>
<evidence type="ECO:0000313" key="1">
    <source>
        <dbReference type="EMBL" id="QGQ95027.1"/>
    </source>
</evidence>
<evidence type="ECO:0000313" key="2">
    <source>
        <dbReference type="Proteomes" id="UP000426246"/>
    </source>
</evidence>
<name>A0A6B8RGG1_9BACL</name>
<accession>A0A6B8RGG1</accession>
<reference evidence="2" key="1">
    <citation type="submission" date="2018-11" db="EMBL/GenBank/DDBJ databases">
        <title>Complete genome sequence of Paenibacillus sp. ML311-T8.</title>
        <authorList>
            <person name="Nam Y.-D."/>
            <person name="Kang J."/>
            <person name="Chung W.-H."/>
            <person name="Park Y.S."/>
        </authorList>
    </citation>
    <scope>NUCLEOTIDE SEQUENCE [LARGE SCALE GENOMIC DNA]</scope>
    <source>
        <strain evidence="2">ML311-T8</strain>
    </source>
</reference>
<dbReference type="OrthoDB" id="7936138at2"/>